<evidence type="ECO:0000259" key="7">
    <source>
        <dbReference type="PROSITE" id="PS51704"/>
    </source>
</evidence>
<dbReference type="GO" id="GO:0008889">
    <property type="term" value="F:glycerophosphodiester phosphodiesterase activity"/>
    <property type="evidence" value="ECO:0007669"/>
    <property type="project" value="UniProtKB-EC"/>
</dbReference>
<dbReference type="Proteomes" id="UP001443914">
    <property type="component" value="Unassembled WGS sequence"/>
</dbReference>
<evidence type="ECO:0000256" key="4">
    <source>
        <dbReference type="ARBA" id="ARBA00022798"/>
    </source>
</evidence>
<dbReference type="SUPFAM" id="SSF51695">
    <property type="entry name" value="PLC-like phosphodiesterases"/>
    <property type="match status" value="1"/>
</dbReference>
<dbReference type="AlphaFoldDB" id="A0AAW1NHC3"/>
<reference evidence="8" key="1">
    <citation type="submission" date="2024-03" db="EMBL/GenBank/DDBJ databases">
        <title>WGS assembly of Saponaria officinalis var. Norfolk2.</title>
        <authorList>
            <person name="Jenkins J."/>
            <person name="Shu S."/>
            <person name="Grimwood J."/>
            <person name="Barry K."/>
            <person name="Goodstein D."/>
            <person name="Schmutz J."/>
            <person name="Leebens-Mack J."/>
            <person name="Osbourn A."/>
        </authorList>
    </citation>
    <scope>NUCLEOTIDE SEQUENCE [LARGE SCALE GENOMIC DNA]</scope>
    <source>
        <strain evidence="8">JIC</strain>
    </source>
</reference>
<evidence type="ECO:0000256" key="3">
    <source>
        <dbReference type="ARBA" id="ARBA00022729"/>
    </source>
</evidence>
<dbReference type="InterPro" id="IPR030395">
    <property type="entry name" value="GP_PDE_dom"/>
</dbReference>
<organism evidence="8 9">
    <name type="scientific">Saponaria officinalis</name>
    <name type="common">Common soapwort</name>
    <name type="synonym">Lychnis saponaria</name>
    <dbReference type="NCBI Taxonomy" id="3572"/>
    <lineage>
        <taxon>Eukaryota</taxon>
        <taxon>Viridiplantae</taxon>
        <taxon>Streptophyta</taxon>
        <taxon>Embryophyta</taxon>
        <taxon>Tracheophyta</taxon>
        <taxon>Spermatophyta</taxon>
        <taxon>Magnoliopsida</taxon>
        <taxon>eudicotyledons</taxon>
        <taxon>Gunneridae</taxon>
        <taxon>Pentapetalae</taxon>
        <taxon>Caryophyllales</taxon>
        <taxon>Caryophyllaceae</taxon>
        <taxon>Caryophylleae</taxon>
        <taxon>Saponaria</taxon>
    </lineage>
</organism>
<dbReference type="PANTHER" id="PTHR43620">
    <property type="entry name" value="GLYCEROPHOSPHORYL DIESTER PHOSPHODIESTERASE"/>
    <property type="match status" value="1"/>
</dbReference>
<gene>
    <name evidence="8" type="ORF">RND81_01G086100</name>
</gene>
<dbReference type="EMBL" id="JBDFQZ010000001">
    <property type="protein sequence ID" value="KAK9756275.1"/>
    <property type="molecule type" value="Genomic_DNA"/>
</dbReference>
<comment type="catalytic activity">
    <reaction evidence="6">
        <text>a sn-glycero-3-phosphodiester + H2O = an alcohol + sn-glycerol 3-phosphate + H(+)</text>
        <dbReference type="Rhea" id="RHEA:12969"/>
        <dbReference type="ChEBI" id="CHEBI:15377"/>
        <dbReference type="ChEBI" id="CHEBI:15378"/>
        <dbReference type="ChEBI" id="CHEBI:30879"/>
        <dbReference type="ChEBI" id="CHEBI:57597"/>
        <dbReference type="ChEBI" id="CHEBI:83408"/>
        <dbReference type="EC" id="3.1.4.46"/>
    </reaction>
</comment>
<sequence length="83" mass="9220">MMTSVPDLVLWCNAQLTKDGFRICVPSIMLNNGTDVAIIYPDPNSYVVDGVKKDGYFSIDFTLEQLGLVSLTQGLYSRPEKCL</sequence>
<dbReference type="EC" id="3.1.4.46" evidence="2"/>
<dbReference type="PANTHER" id="PTHR43620:SF7">
    <property type="entry name" value="GLYCEROPHOSPHODIESTER PHOSPHODIESTERASE GDPD5-RELATED"/>
    <property type="match status" value="1"/>
</dbReference>
<dbReference type="GO" id="GO:0006629">
    <property type="term" value="P:lipid metabolic process"/>
    <property type="evidence" value="ECO:0007669"/>
    <property type="project" value="InterPro"/>
</dbReference>
<evidence type="ECO:0000313" key="8">
    <source>
        <dbReference type="EMBL" id="KAK9756275.1"/>
    </source>
</evidence>
<keyword evidence="4" id="KW-0319">Glycerol metabolism</keyword>
<protein>
    <recommendedName>
        <fullName evidence="2">glycerophosphodiester phosphodiesterase</fullName>
        <ecNumber evidence="2">3.1.4.46</ecNumber>
    </recommendedName>
</protein>
<accession>A0AAW1NHC3</accession>
<evidence type="ECO:0000256" key="6">
    <source>
        <dbReference type="ARBA" id="ARBA00047512"/>
    </source>
</evidence>
<feature type="domain" description="GP-PDE" evidence="7">
    <location>
        <begin position="1"/>
        <end position="83"/>
    </location>
</feature>
<keyword evidence="3" id="KW-0732">Signal</keyword>
<evidence type="ECO:0000256" key="5">
    <source>
        <dbReference type="ARBA" id="ARBA00022801"/>
    </source>
</evidence>
<name>A0AAW1NHC3_SAPOF</name>
<dbReference type="PROSITE" id="PS51704">
    <property type="entry name" value="GP_PDE"/>
    <property type="match status" value="1"/>
</dbReference>
<keyword evidence="5" id="KW-0378">Hydrolase</keyword>
<evidence type="ECO:0000313" key="9">
    <source>
        <dbReference type="Proteomes" id="UP001443914"/>
    </source>
</evidence>
<comment type="caution">
    <text evidence="8">The sequence shown here is derived from an EMBL/GenBank/DDBJ whole genome shotgun (WGS) entry which is preliminary data.</text>
</comment>
<evidence type="ECO:0000256" key="2">
    <source>
        <dbReference type="ARBA" id="ARBA00012247"/>
    </source>
</evidence>
<keyword evidence="9" id="KW-1185">Reference proteome</keyword>
<dbReference type="GO" id="GO:0006071">
    <property type="term" value="P:glycerol metabolic process"/>
    <property type="evidence" value="ECO:0007669"/>
    <property type="project" value="UniProtKB-KW"/>
</dbReference>
<evidence type="ECO:0000256" key="1">
    <source>
        <dbReference type="ARBA" id="ARBA00007277"/>
    </source>
</evidence>
<comment type="similarity">
    <text evidence="1">Belongs to the glycerophosphoryl diester phosphodiesterase family.</text>
</comment>
<proteinExistence type="inferred from homology"/>
<dbReference type="InterPro" id="IPR017946">
    <property type="entry name" value="PLC-like_Pdiesterase_TIM-brl"/>
</dbReference>